<evidence type="ECO:0000313" key="3">
    <source>
        <dbReference type="EMBL" id="MBW0547067.1"/>
    </source>
</evidence>
<dbReference type="InterPro" id="IPR013103">
    <property type="entry name" value="RVT_2"/>
</dbReference>
<dbReference type="EMBL" id="AVOT02052117">
    <property type="protein sequence ID" value="MBW0547067.1"/>
    <property type="molecule type" value="Genomic_DNA"/>
</dbReference>
<proteinExistence type="predicted"/>
<dbReference type="Pfam" id="PF07727">
    <property type="entry name" value="RVT_2"/>
    <property type="match status" value="1"/>
</dbReference>
<evidence type="ECO:0008006" key="5">
    <source>
        <dbReference type="Google" id="ProtNLM"/>
    </source>
</evidence>
<sequence>MLRVFGCISIIHNMVQRKDLTAKAKKMIHLGVAQDLQGWVFWDPHSGQLCRSSLVVFLEEDFLLFPAHSTTINQICAKDVYDNSVVREFDAQESLYNLIQVSCSFFNGTPSTYPEAMNSEDGKAWKGACKEDMKVWNEVKRPTDKQVLGTRWVFATKSNQQGEVICYKARLVVQGHHQVKGVNFEETFATLWSVFAIASAYKWRVTTFDVMTAYLHSQLDEDIYVKEPPGVKAGPGMVFKLRKVLYGLKQAGQYDGVMATSHDTLWEELKKELTSRLKLKWDKEINSIVGIETIRKGDAFILKQTLLINKLLLTIDNNFTAYEPLPQESLQSNKASQINREYLSKIVSNEHGQLVLEGSESSYRLYSNNKKSRTSNKLNKEGRRHEDLCGHKLGGRRLEVTAWLLRVSNGCTCDVEFKMAVVRCSVDMSSRVDGSLVWGKGGTVVIEERGGGDWTHQAYDIIQQSISNENSRERRQPEEVTAY</sequence>
<dbReference type="OrthoDB" id="3562068at2759"/>
<protein>
    <recommendedName>
        <fullName evidence="5">Reverse transcriptase Ty1/copia-type domain-containing protein</fullName>
    </recommendedName>
</protein>
<reference evidence="3" key="1">
    <citation type="submission" date="2021-03" db="EMBL/GenBank/DDBJ databases">
        <title>Draft genome sequence of rust myrtle Austropuccinia psidii MF-1, a brazilian biotype.</title>
        <authorList>
            <person name="Quecine M.C."/>
            <person name="Pachon D.M.R."/>
            <person name="Bonatelli M.L."/>
            <person name="Correr F.H."/>
            <person name="Franceschini L.M."/>
            <person name="Leite T.F."/>
            <person name="Margarido G.R.A."/>
            <person name="Almeida C.A."/>
            <person name="Ferrarezi J.A."/>
            <person name="Labate C.A."/>
        </authorList>
    </citation>
    <scope>NUCLEOTIDE SEQUENCE</scope>
    <source>
        <strain evidence="3">MF-1</strain>
    </source>
</reference>
<feature type="domain" description="Retroviral polymerase SH3-like" evidence="2">
    <location>
        <begin position="10"/>
        <end position="61"/>
    </location>
</feature>
<dbReference type="InterPro" id="IPR057670">
    <property type="entry name" value="SH3_retrovirus"/>
</dbReference>
<dbReference type="AlphaFoldDB" id="A0A9Q3G070"/>
<name>A0A9Q3G070_9BASI</name>
<evidence type="ECO:0000313" key="4">
    <source>
        <dbReference type="Proteomes" id="UP000765509"/>
    </source>
</evidence>
<accession>A0A9Q3G070</accession>
<keyword evidence="4" id="KW-1185">Reference proteome</keyword>
<gene>
    <name evidence="3" type="ORF">O181_086782</name>
</gene>
<evidence type="ECO:0000259" key="1">
    <source>
        <dbReference type="Pfam" id="PF07727"/>
    </source>
</evidence>
<comment type="caution">
    <text evidence="3">The sequence shown here is derived from an EMBL/GenBank/DDBJ whole genome shotgun (WGS) entry which is preliminary data.</text>
</comment>
<dbReference type="Proteomes" id="UP000765509">
    <property type="component" value="Unassembled WGS sequence"/>
</dbReference>
<feature type="domain" description="Reverse transcriptase Ty1/copia-type" evidence="1">
    <location>
        <begin position="134"/>
        <end position="253"/>
    </location>
</feature>
<dbReference type="Pfam" id="PF25597">
    <property type="entry name" value="SH3_retrovirus"/>
    <property type="match status" value="1"/>
</dbReference>
<organism evidence="3 4">
    <name type="scientific">Austropuccinia psidii MF-1</name>
    <dbReference type="NCBI Taxonomy" id="1389203"/>
    <lineage>
        <taxon>Eukaryota</taxon>
        <taxon>Fungi</taxon>
        <taxon>Dikarya</taxon>
        <taxon>Basidiomycota</taxon>
        <taxon>Pucciniomycotina</taxon>
        <taxon>Pucciniomycetes</taxon>
        <taxon>Pucciniales</taxon>
        <taxon>Sphaerophragmiaceae</taxon>
        <taxon>Austropuccinia</taxon>
    </lineage>
</organism>
<evidence type="ECO:0000259" key="2">
    <source>
        <dbReference type="Pfam" id="PF25597"/>
    </source>
</evidence>